<evidence type="ECO:0000313" key="3">
    <source>
        <dbReference type="Proteomes" id="UP001314205"/>
    </source>
</evidence>
<organism evidence="2 3">
    <name type="scientific">Parnassius mnemosyne</name>
    <name type="common">clouded apollo</name>
    <dbReference type="NCBI Taxonomy" id="213953"/>
    <lineage>
        <taxon>Eukaryota</taxon>
        <taxon>Metazoa</taxon>
        <taxon>Ecdysozoa</taxon>
        <taxon>Arthropoda</taxon>
        <taxon>Hexapoda</taxon>
        <taxon>Insecta</taxon>
        <taxon>Pterygota</taxon>
        <taxon>Neoptera</taxon>
        <taxon>Endopterygota</taxon>
        <taxon>Lepidoptera</taxon>
        <taxon>Glossata</taxon>
        <taxon>Ditrysia</taxon>
        <taxon>Papilionoidea</taxon>
        <taxon>Papilionidae</taxon>
        <taxon>Parnassiinae</taxon>
        <taxon>Parnassini</taxon>
        <taxon>Parnassius</taxon>
        <taxon>Driopa</taxon>
    </lineage>
</organism>
<sequence length="458" mass="50914">MLAKSSQLLTGSVEHSNDKLSVANNQLSVANNQLVQSSNKPPKDSDNLEKVSANTESMQISQLNDDISMRPSFIKRKLFTQKLDVAENRNISDTSQTSSPQIKTNGYKERTKTRKLATSQSCLSRDVLVDDNNLLDLIHKIVPADQMNVTNATNKTGGVNRNSQVDPDDKWDVTSVISTCNDNDFSDTYTDEEVFKVEKKSETKPKNNLQVQTKLTSNCKIVVKNVAQSLKTKTIPPSKQSSVNTTKGIIKGSSDAFWETDFESDLENCETVPRNLSNSKSNIIVNKSINSDNNCKKPHDVTRKCSALATPKVGATVNNSQRDLKNTNVSAKTNRTPKKKKNVDSPDSQQNISNCSIQNRSLRSTRSSKNSEENQKANESSLKTVTLLSHRMGKPKRTGKTKLINTIESPSPKEKDMSTSEFNISINSLRSRQKKDKINEKILTRNAYTRNRSGLKGI</sequence>
<accession>A0AAV1KRC7</accession>
<feature type="region of interest" description="Disordered" evidence="1">
    <location>
        <begin position="32"/>
        <end position="52"/>
    </location>
</feature>
<dbReference type="Proteomes" id="UP001314205">
    <property type="component" value="Unassembled WGS sequence"/>
</dbReference>
<evidence type="ECO:0000256" key="1">
    <source>
        <dbReference type="SAM" id="MobiDB-lite"/>
    </source>
</evidence>
<dbReference type="AlphaFoldDB" id="A0AAV1KRC7"/>
<gene>
    <name evidence="2" type="ORF">PARMNEM_LOCUS5663</name>
</gene>
<keyword evidence="3" id="KW-1185">Reference proteome</keyword>
<feature type="region of interest" description="Disordered" evidence="1">
    <location>
        <begin position="313"/>
        <end position="382"/>
    </location>
</feature>
<feature type="compositionally biased region" description="Polar residues" evidence="1">
    <location>
        <begin position="90"/>
        <end position="104"/>
    </location>
</feature>
<dbReference type="EMBL" id="CAVLGL010000068">
    <property type="protein sequence ID" value="CAK1584424.1"/>
    <property type="molecule type" value="Genomic_DNA"/>
</dbReference>
<protein>
    <submittedName>
        <fullName evidence="2">Uncharacterized protein</fullName>
    </submittedName>
</protein>
<proteinExistence type="predicted"/>
<comment type="caution">
    <text evidence="2">The sequence shown here is derived from an EMBL/GenBank/DDBJ whole genome shotgun (WGS) entry which is preliminary data.</text>
</comment>
<feature type="compositionally biased region" description="Polar residues" evidence="1">
    <location>
        <begin position="316"/>
        <end position="334"/>
    </location>
</feature>
<evidence type="ECO:0000313" key="2">
    <source>
        <dbReference type="EMBL" id="CAK1584424.1"/>
    </source>
</evidence>
<feature type="compositionally biased region" description="Polar residues" evidence="1">
    <location>
        <begin position="345"/>
        <end position="368"/>
    </location>
</feature>
<reference evidence="2 3" key="1">
    <citation type="submission" date="2023-11" db="EMBL/GenBank/DDBJ databases">
        <authorList>
            <person name="Hedman E."/>
            <person name="Englund M."/>
            <person name="Stromberg M."/>
            <person name="Nyberg Akerstrom W."/>
            <person name="Nylinder S."/>
            <person name="Jareborg N."/>
            <person name="Kallberg Y."/>
            <person name="Kronander E."/>
        </authorList>
    </citation>
    <scope>NUCLEOTIDE SEQUENCE [LARGE SCALE GENOMIC DNA]</scope>
</reference>
<name>A0AAV1KRC7_9NEOP</name>
<feature type="region of interest" description="Disordered" evidence="1">
    <location>
        <begin position="90"/>
        <end position="113"/>
    </location>
</feature>